<dbReference type="AlphaFoldDB" id="A0A919VS67"/>
<reference evidence="2" key="1">
    <citation type="submission" date="2021-03" db="EMBL/GenBank/DDBJ databases">
        <title>Whole genome shotgun sequence of Actinoplanes consettensis NBRC 14913.</title>
        <authorList>
            <person name="Komaki H."/>
            <person name="Tamura T."/>
        </authorList>
    </citation>
    <scope>NUCLEOTIDE SEQUENCE</scope>
    <source>
        <strain evidence="2">NBRC 14913</strain>
    </source>
</reference>
<proteinExistence type="predicted"/>
<comment type="caution">
    <text evidence="2">The sequence shown here is derived from an EMBL/GenBank/DDBJ whole genome shotgun (WGS) entry which is preliminary data.</text>
</comment>
<evidence type="ECO:0000313" key="2">
    <source>
        <dbReference type="EMBL" id="GIM74501.1"/>
    </source>
</evidence>
<dbReference type="Proteomes" id="UP000680865">
    <property type="component" value="Unassembled WGS sequence"/>
</dbReference>
<dbReference type="EMBL" id="BOQP01000021">
    <property type="protein sequence ID" value="GIM74501.1"/>
    <property type="molecule type" value="Genomic_DNA"/>
</dbReference>
<organism evidence="2 3">
    <name type="scientific">Winogradskya consettensis</name>
    <dbReference type="NCBI Taxonomy" id="113560"/>
    <lineage>
        <taxon>Bacteria</taxon>
        <taxon>Bacillati</taxon>
        <taxon>Actinomycetota</taxon>
        <taxon>Actinomycetes</taxon>
        <taxon>Micromonosporales</taxon>
        <taxon>Micromonosporaceae</taxon>
        <taxon>Winogradskya</taxon>
    </lineage>
</organism>
<evidence type="ECO:0000256" key="1">
    <source>
        <dbReference type="SAM" id="SignalP"/>
    </source>
</evidence>
<dbReference type="RefSeq" id="WP_212998798.1">
    <property type="nucleotide sequence ID" value="NZ_BAAATW010000015.1"/>
</dbReference>
<keyword evidence="3" id="KW-1185">Reference proteome</keyword>
<dbReference type="PROSITE" id="PS51257">
    <property type="entry name" value="PROKAR_LIPOPROTEIN"/>
    <property type="match status" value="1"/>
</dbReference>
<evidence type="ECO:0008006" key="4">
    <source>
        <dbReference type="Google" id="ProtNLM"/>
    </source>
</evidence>
<sequence length="241" mass="25256">MYAILRAVATATVLVLAACTSGASGAPVPVPSDPVTALSEAAGRLGTQPARFTFVYGTQQPLDAANHTGLIDPATGHWEITGNGWTVRRIGDDVYIRLTKEPPMPLSPGSYAAVYGTWIHQRVPVGGELSYIFGADFPWSLARGAAHGTDITRIGERSFRGSVAVAPGEEEPRNRGFLADLDEQGRFTSVAFLSDTQPAASGMSIAFSGFGTPADIQAPSAGETVDGEAYLTVLIEIGLSF</sequence>
<keyword evidence="1" id="KW-0732">Signal</keyword>
<feature type="chain" id="PRO_5037195623" description="Lipoprotein" evidence="1">
    <location>
        <begin position="26"/>
        <end position="241"/>
    </location>
</feature>
<accession>A0A919VS67</accession>
<gene>
    <name evidence="2" type="ORF">Aco04nite_40610</name>
</gene>
<name>A0A919VS67_9ACTN</name>
<evidence type="ECO:0000313" key="3">
    <source>
        <dbReference type="Proteomes" id="UP000680865"/>
    </source>
</evidence>
<feature type="signal peptide" evidence="1">
    <location>
        <begin position="1"/>
        <end position="25"/>
    </location>
</feature>
<protein>
    <recommendedName>
        <fullName evidence="4">Lipoprotein</fullName>
    </recommendedName>
</protein>